<accession>A0A1Y3L702</accession>
<evidence type="ECO:0000313" key="2">
    <source>
        <dbReference type="EMBL" id="OUM30983.1"/>
    </source>
</evidence>
<keyword evidence="1" id="KW-1133">Transmembrane helix</keyword>
<gene>
    <name evidence="2" type="ORF">B8W72_16405</name>
</gene>
<keyword evidence="1" id="KW-0812">Transmembrane</keyword>
<organism evidence="2 3">
    <name type="scientific">Pseudomonas putida</name>
    <name type="common">Arthrobacter siderocapsulatus</name>
    <dbReference type="NCBI Taxonomy" id="303"/>
    <lineage>
        <taxon>Bacteria</taxon>
        <taxon>Pseudomonadati</taxon>
        <taxon>Pseudomonadota</taxon>
        <taxon>Gammaproteobacteria</taxon>
        <taxon>Pseudomonadales</taxon>
        <taxon>Pseudomonadaceae</taxon>
        <taxon>Pseudomonas</taxon>
    </lineage>
</organism>
<name>A0A1Y3L702_PSEPU</name>
<dbReference type="EMBL" id="NFSB01000079">
    <property type="protein sequence ID" value="OUM30983.1"/>
    <property type="molecule type" value="Genomic_DNA"/>
</dbReference>
<evidence type="ECO:0000313" key="3">
    <source>
        <dbReference type="Proteomes" id="UP000196082"/>
    </source>
</evidence>
<dbReference type="AlphaFoldDB" id="A0A1Y3L702"/>
<evidence type="ECO:0000256" key="1">
    <source>
        <dbReference type="SAM" id="Phobius"/>
    </source>
</evidence>
<protein>
    <submittedName>
        <fullName evidence="2">Uncharacterized protein</fullName>
    </submittedName>
</protein>
<feature type="transmembrane region" description="Helical" evidence="1">
    <location>
        <begin position="63"/>
        <end position="81"/>
    </location>
</feature>
<dbReference type="Proteomes" id="UP000196082">
    <property type="component" value="Unassembled WGS sequence"/>
</dbReference>
<comment type="caution">
    <text evidence="2">The sequence shown here is derived from an EMBL/GenBank/DDBJ whole genome shotgun (WGS) entry which is preliminary data.</text>
</comment>
<sequence>MVIFRRKRFFLRMESCISAHRLEVRLIYIMDLLAALLLAVLFKNVAGFLKINFGWSTDGVLGLISVPVICLFILFVVHPSLSKWL</sequence>
<keyword evidence="1" id="KW-0472">Membrane</keyword>
<proteinExistence type="predicted"/>
<reference evidence="2 3" key="1">
    <citation type="submission" date="2017-05" db="EMBL/GenBank/DDBJ databases">
        <title>Whole genome sequence of Pseudomonas putida isolate 1312 commercialized as a biostimulant.</title>
        <authorList>
            <person name="Crovadore J."/>
            <person name="Blanc P."/>
            <person name="Chablais R."/>
            <person name="Cochard B."/>
            <person name="Grizard D."/>
            <person name="Lefort F."/>
        </authorList>
    </citation>
    <scope>NUCLEOTIDE SEQUENCE [LARGE SCALE GENOMIC DNA]</scope>
    <source>
        <strain evidence="2 3">1312</strain>
    </source>
</reference>